<name>A0ABR6NDF6_9SPHN</name>
<organism evidence="3 4">
    <name type="scientific">Sphingobium lignivorans</name>
    <dbReference type="NCBI Taxonomy" id="2735886"/>
    <lineage>
        <taxon>Bacteria</taxon>
        <taxon>Pseudomonadati</taxon>
        <taxon>Pseudomonadota</taxon>
        <taxon>Alphaproteobacteria</taxon>
        <taxon>Sphingomonadales</taxon>
        <taxon>Sphingomonadaceae</taxon>
        <taxon>Sphingobium</taxon>
    </lineage>
</organism>
<evidence type="ECO:0000313" key="4">
    <source>
        <dbReference type="Proteomes" id="UP001138540"/>
    </source>
</evidence>
<dbReference type="RefSeq" id="WP_184151543.1">
    <property type="nucleotide sequence ID" value="NZ_JACHKA010000001.1"/>
</dbReference>
<reference evidence="3 4" key="1">
    <citation type="submission" date="2020-08" db="EMBL/GenBank/DDBJ databases">
        <title>Exploring microbial biodiversity for novel pathways involved in the catabolism of aromatic compounds derived from lignin.</title>
        <authorList>
            <person name="Elkins J."/>
        </authorList>
    </citation>
    <scope>NUCLEOTIDE SEQUENCE [LARGE SCALE GENOMIC DNA]</scope>
    <source>
        <strain evidence="3 4">B1D3A</strain>
    </source>
</reference>
<dbReference type="Pfam" id="PF18946">
    <property type="entry name" value="Apex"/>
    <property type="match status" value="1"/>
</dbReference>
<sequence length="174" mass="17685">MVQDDPHGLIGDMVRLGVIDAVDLAAASCIVAVGDVRSPPLPWLELAGGFRTWVPPTVGEQVLLICPEGDIAHGVALRGLYSDAFPSPAGDATARILMPDGTTIDYDPEAHRLTISIAGGGLTIDAPEGVTIAGDVDVTGTVTASDDVVGGGISLKTHRHGNVQSGSSQTGSPV</sequence>
<dbReference type="InterPro" id="IPR044033">
    <property type="entry name" value="GpV-like_apex"/>
</dbReference>
<feature type="region of interest" description="Disordered" evidence="1">
    <location>
        <begin position="153"/>
        <end position="174"/>
    </location>
</feature>
<gene>
    <name evidence="3" type="ORF">HNP60_001291</name>
</gene>
<dbReference type="InterPro" id="IPR006531">
    <property type="entry name" value="Gp5/Vgr_OB"/>
</dbReference>
<dbReference type="EMBL" id="JACHKA010000001">
    <property type="protein sequence ID" value="MBB5985317.1"/>
    <property type="molecule type" value="Genomic_DNA"/>
</dbReference>
<dbReference type="NCBIfam" id="TIGR01644">
    <property type="entry name" value="phage_P2_V"/>
    <property type="match status" value="1"/>
</dbReference>
<protein>
    <submittedName>
        <fullName evidence="3">Phage baseplate assembly protein V</fullName>
    </submittedName>
</protein>
<dbReference type="Pfam" id="PF04717">
    <property type="entry name" value="Phage_base_V"/>
    <property type="match status" value="1"/>
</dbReference>
<accession>A0ABR6NDF6</accession>
<dbReference type="InterPro" id="IPR037026">
    <property type="entry name" value="Vgr_OB-fold_dom_sf"/>
</dbReference>
<dbReference type="InterPro" id="IPR013046">
    <property type="entry name" value="GpV/Gp45"/>
</dbReference>
<evidence type="ECO:0000256" key="1">
    <source>
        <dbReference type="SAM" id="MobiDB-lite"/>
    </source>
</evidence>
<keyword evidence="4" id="KW-1185">Reference proteome</keyword>
<feature type="domain" description="Gp5/Type VI secretion system Vgr protein OB-fold" evidence="2">
    <location>
        <begin position="16"/>
        <end position="81"/>
    </location>
</feature>
<evidence type="ECO:0000313" key="3">
    <source>
        <dbReference type="EMBL" id="MBB5985317.1"/>
    </source>
</evidence>
<dbReference type="Proteomes" id="UP001138540">
    <property type="component" value="Unassembled WGS sequence"/>
</dbReference>
<dbReference type="Gene3D" id="2.40.50.230">
    <property type="entry name" value="Gp5 N-terminal domain"/>
    <property type="match status" value="1"/>
</dbReference>
<comment type="caution">
    <text evidence="3">The sequence shown here is derived from an EMBL/GenBank/DDBJ whole genome shotgun (WGS) entry which is preliminary data.</text>
</comment>
<evidence type="ECO:0000259" key="2">
    <source>
        <dbReference type="Pfam" id="PF04717"/>
    </source>
</evidence>
<feature type="compositionally biased region" description="Polar residues" evidence="1">
    <location>
        <begin position="162"/>
        <end position="174"/>
    </location>
</feature>
<dbReference type="Gene3D" id="6.20.150.10">
    <property type="match status" value="1"/>
</dbReference>
<proteinExistence type="predicted"/>